<dbReference type="RefSeq" id="WP_060536171.1">
    <property type="nucleotide sequence ID" value="NZ_CP013023.1"/>
</dbReference>
<evidence type="ECO:0000313" key="3">
    <source>
        <dbReference type="EMBL" id="ANF98090.1"/>
    </source>
</evidence>
<dbReference type="STRING" id="1616788.AR543_20140"/>
<dbReference type="AlphaFoldDB" id="A0A172ZLT1"/>
<proteinExistence type="inferred from homology"/>
<dbReference type="InterPro" id="IPR000801">
    <property type="entry name" value="Esterase-like"/>
</dbReference>
<organism evidence="3 4">
    <name type="scientific">Paenibacillus bovis</name>
    <dbReference type="NCBI Taxonomy" id="1616788"/>
    <lineage>
        <taxon>Bacteria</taxon>
        <taxon>Bacillati</taxon>
        <taxon>Bacillota</taxon>
        <taxon>Bacilli</taxon>
        <taxon>Bacillales</taxon>
        <taxon>Paenibacillaceae</taxon>
        <taxon>Paenibacillus</taxon>
    </lineage>
</organism>
<sequence>MTLDNMEQPITEAVSQRIEVPQSRQWQMKSAVGDCIYQIMVYTPTGAPPAAGYPVIYLLDGNSVFATVVDAMRMQTRRPDKTGVIPAVIVGIGYETSEPFSASRYYDYTPRATSEYRQRPDGTPIPEQGGADQFLTFLEQELKPAIEAELPINRRRQAVFGHSLGGLFVLHTLFTQPEAFQYYIAGSPSIHWNHQLLDEEEQRFVAHCQSGKVTAEHLALLIGMGELERTHTARNNERSEQLIERLSVLKTIGMQMEYREYRDENHLSVVPILISRALRFALHP</sequence>
<dbReference type="PANTHER" id="PTHR40841">
    <property type="entry name" value="SIDEROPHORE TRIACETYLFUSARININE C ESTERASE"/>
    <property type="match status" value="1"/>
</dbReference>
<keyword evidence="2" id="KW-0378">Hydrolase</keyword>
<comment type="similarity">
    <text evidence="1">Belongs to the esterase D family.</text>
</comment>
<dbReference type="InterPro" id="IPR029058">
    <property type="entry name" value="AB_hydrolase_fold"/>
</dbReference>
<keyword evidence="4" id="KW-1185">Reference proteome</keyword>
<evidence type="ECO:0000313" key="4">
    <source>
        <dbReference type="Proteomes" id="UP000078148"/>
    </source>
</evidence>
<name>A0A172ZLT1_9BACL</name>
<dbReference type="KEGG" id="pbv:AR543_20140"/>
<dbReference type="EMBL" id="CP013023">
    <property type="protein sequence ID" value="ANF98090.1"/>
    <property type="molecule type" value="Genomic_DNA"/>
</dbReference>
<reference evidence="3 4" key="2">
    <citation type="journal article" date="2016" name="Int. J. Syst. Evol. Microbiol.">
        <title>Paenibacillus bovis sp. nov., isolated from raw yak (Bos grunniens) milk.</title>
        <authorList>
            <person name="Gao C."/>
            <person name="Han J."/>
            <person name="Liu Z."/>
            <person name="Xu X."/>
            <person name="Hang F."/>
            <person name="Wu Z."/>
        </authorList>
    </citation>
    <scope>NUCLEOTIDE SEQUENCE [LARGE SCALE GENOMIC DNA]</scope>
    <source>
        <strain evidence="3 4">BD3526</strain>
    </source>
</reference>
<dbReference type="SUPFAM" id="SSF53474">
    <property type="entry name" value="alpha/beta-Hydrolases"/>
    <property type="match status" value="1"/>
</dbReference>
<dbReference type="GO" id="GO:0016788">
    <property type="term" value="F:hydrolase activity, acting on ester bonds"/>
    <property type="evidence" value="ECO:0007669"/>
    <property type="project" value="TreeGrafter"/>
</dbReference>
<gene>
    <name evidence="3" type="ORF">AR543_20140</name>
</gene>
<reference evidence="4" key="1">
    <citation type="submission" date="2015-10" db="EMBL/GenBank/DDBJ databases">
        <title>Genome of Paenibacillus bovis sp. nov.</title>
        <authorList>
            <person name="Wu Z."/>
            <person name="Gao C."/>
            <person name="Liu Z."/>
            <person name="Zheng H."/>
        </authorList>
    </citation>
    <scope>NUCLEOTIDE SEQUENCE [LARGE SCALE GENOMIC DNA]</scope>
    <source>
        <strain evidence="4">BD3526</strain>
    </source>
</reference>
<dbReference type="Gene3D" id="3.40.50.1820">
    <property type="entry name" value="alpha/beta hydrolase"/>
    <property type="match status" value="1"/>
</dbReference>
<evidence type="ECO:0000256" key="2">
    <source>
        <dbReference type="ARBA" id="ARBA00022801"/>
    </source>
</evidence>
<dbReference type="Proteomes" id="UP000078148">
    <property type="component" value="Chromosome"/>
</dbReference>
<dbReference type="Pfam" id="PF00756">
    <property type="entry name" value="Esterase"/>
    <property type="match status" value="1"/>
</dbReference>
<dbReference type="InterPro" id="IPR052558">
    <property type="entry name" value="Siderophore_Hydrolase_D"/>
</dbReference>
<protein>
    <submittedName>
        <fullName evidence="3">Enterobactin esterase</fullName>
    </submittedName>
</protein>
<accession>A0A172ZLT1</accession>
<dbReference type="PANTHER" id="PTHR40841:SF2">
    <property type="entry name" value="SIDEROPHORE-DEGRADING ESTERASE (EUROFUNG)"/>
    <property type="match status" value="1"/>
</dbReference>
<evidence type="ECO:0000256" key="1">
    <source>
        <dbReference type="ARBA" id="ARBA00005622"/>
    </source>
</evidence>